<organism evidence="1 2">
    <name type="scientific">Pseudoroseomonas cervicalis ATCC 49957</name>
    <dbReference type="NCBI Taxonomy" id="525371"/>
    <lineage>
        <taxon>Bacteria</taxon>
        <taxon>Pseudomonadati</taxon>
        <taxon>Pseudomonadota</taxon>
        <taxon>Alphaproteobacteria</taxon>
        <taxon>Acetobacterales</taxon>
        <taxon>Roseomonadaceae</taxon>
        <taxon>Roseomonas</taxon>
    </lineage>
</organism>
<sequence>MYLTHPIPTPAQLAISAAPAVSQSRPSVASPALSQQALTAGLSQAEIRQLVLDIIG</sequence>
<proteinExistence type="predicted"/>
<dbReference type="RefSeq" id="WP_007004230.1">
    <property type="nucleotide sequence ID" value="NZ_GG770778.1"/>
</dbReference>
<reference evidence="1 2" key="1">
    <citation type="submission" date="2010-04" db="EMBL/GenBank/DDBJ databases">
        <authorList>
            <person name="Qin X."/>
            <person name="Bachman B."/>
            <person name="Battles P."/>
            <person name="Bell A."/>
            <person name="Bess C."/>
            <person name="Bickham C."/>
            <person name="Chaboub L."/>
            <person name="Chen D."/>
            <person name="Coyle M."/>
            <person name="Deiros D.R."/>
            <person name="Dinh H."/>
            <person name="Forbes L."/>
            <person name="Fowler G."/>
            <person name="Francisco L."/>
            <person name="Fu Q."/>
            <person name="Gubbala S."/>
            <person name="Hale W."/>
            <person name="Han Y."/>
            <person name="Hemphill L."/>
            <person name="Highlander S.K."/>
            <person name="Hirani K."/>
            <person name="Hogues M."/>
            <person name="Jackson L."/>
            <person name="Jakkamsetti A."/>
            <person name="Javaid M."/>
            <person name="Jiang H."/>
            <person name="Korchina V."/>
            <person name="Kovar C."/>
            <person name="Lara F."/>
            <person name="Lee S."/>
            <person name="Mata R."/>
            <person name="Mathew T."/>
            <person name="Moen C."/>
            <person name="Morales K."/>
            <person name="Munidasa M."/>
            <person name="Nazareth L."/>
            <person name="Ngo R."/>
            <person name="Nguyen L."/>
            <person name="Okwuonu G."/>
            <person name="Ongeri F."/>
            <person name="Patil S."/>
            <person name="Petrosino J."/>
            <person name="Pham C."/>
            <person name="Pham P."/>
            <person name="Pu L.-L."/>
            <person name="Puazo M."/>
            <person name="Raj R."/>
            <person name="Reid J."/>
            <person name="Rouhana J."/>
            <person name="Saada N."/>
            <person name="Shang Y."/>
            <person name="Simmons D."/>
            <person name="Thornton R."/>
            <person name="Warren J."/>
            <person name="Weissenberger G."/>
            <person name="Zhang J."/>
            <person name="Zhang L."/>
            <person name="Zhou C."/>
            <person name="Zhu D."/>
            <person name="Muzny D."/>
            <person name="Worley K."/>
            <person name="Gibbs R."/>
        </authorList>
    </citation>
    <scope>NUCLEOTIDE SEQUENCE [LARGE SCALE GENOMIC DNA]</scope>
    <source>
        <strain evidence="1 2">ATCC 49957</strain>
    </source>
</reference>
<evidence type="ECO:0000313" key="2">
    <source>
        <dbReference type="Proteomes" id="UP000005324"/>
    </source>
</evidence>
<protein>
    <submittedName>
        <fullName evidence="1">Uncharacterized protein</fullName>
    </submittedName>
</protein>
<accession>D5RJB1</accession>
<dbReference type="EMBL" id="ADVL01000192">
    <property type="protein sequence ID" value="EFH12609.1"/>
    <property type="molecule type" value="Genomic_DNA"/>
</dbReference>
<comment type="caution">
    <text evidence="1">The sequence shown here is derived from an EMBL/GenBank/DDBJ whole genome shotgun (WGS) entry which is preliminary data.</text>
</comment>
<dbReference type="Proteomes" id="UP000005324">
    <property type="component" value="Unassembled WGS sequence"/>
</dbReference>
<gene>
    <name evidence="1" type="ORF">HMPREF0731_1171</name>
</gene>
<dbReference type="HOGENOM" id="CLU_3011468_0_0_5"/>
<name>D5RJB1_9PROT</name>
<evidence type="ECO:0000313" key="1">
    <source>
        <dbReference type="EMBL" id="EFH12609.1"/>
    </source>
</evidence>
<keyword evidence="2" id="KW-1185">Reference proteome</keyword>
<dbReference type="AlphaFoldDB" id="D5RJB1"/>